<sequence length="19" mass="2113">MVLNPSQCKALVLVLQISR</sequence>
<proteinExistence type="predicted"/>
<reference evidence="1" key="1">
    <citation type="submission" date="2014-11" db="EMBL/GenBank/DDBJ databases">
        <authorList>
            <person name="Amaro Gonzalez C."/>
        </authorList>
    </citation>
    <scope>NUCLEOTIDE SEQUENCE</scope>
</reference>
<name>A0A0E9VW55_ANGAN</name>
<evidence type="ECO:0000313" key="1">
    <source>
        <dbReference type="EMBL" id="JAH82359.1"/>
    </source>
</evidence>
<dbReference type="EMBL" id="GBXM01026218">
    <property type="protein sequence ID" value="JAH82359.1"/>
    <property type="molecule type" value="Transcribed_RNA"/>
</dbReference>
<protein>
    <submittedName>
        <fullName evidence="1">Uncharacterized protein</fullName>
    </submittedName>
</protein>
<dbReference type="AlphaFoldDB" id="A0A0E9VW55"/>
<accession>A0A0E9VW55</accession>
<organism evidence="1">
    <name type="scientific">Anguilla anguilla</name>
    <name type="common">European freshwater eel</name>
    <name type="synonym">Muraena anguilla</name>
    <dbReference type="NCBI Taxonomy" id="7936"/>
    <lineage>
        <taxon>Eukaryota</taxon>
        <taxon>Metazoa</taxon>
        <taxon>Chordata</taxon>
        <taxon>Craniata</taxon>
        <taxon>Vertebrata</taxon>
        <taxon>Euteleostomi</taxon>
        <taxon>Actinopterygii</taxon>
        <taxon>Neopterygii</taxon>
        <taxon>Teleostei</taxon>
        <taxon>Anguilliformes</taxon>
        <taxon>Anguillidae</taxon>
        <taxon>Anguilla</taxon>
    </lineage>
</organism>
<reference evidence="1" key="2">
    <citation type="journal article" date="2015" name="Fish Shellfish Immunol.">
        <title>Early steps in the European eel (Anguilla anguilla)-Vibrio vulnificus interaction in the gills: Role of the RtxA13 toxin.</title>
        <authorList>
            <person name="Callol A."/>
            <person name="Pajuelo D."/>
            <person name="Ebbesson L."/>
            <person name="Teles M."/>
            <person name="MacKenzie S."/>
            <person name="Amaro C."/>
        </authorList>
    </citation>
    <scope>NUCLEOTIDE SEQUENCE</scope>
</reference>